<dbReference type="PANTHER" id="PTHR10277:SF9">
    <property type="entry name" value="2-ISOPROPYLMALATE SYNTHASE 1, CHLOROPLASTIC-RELATED"/>
    <property type="match status" value="1"/>
</dbReference>
<dbReference type="Gene3D" id="3.20.20.70">
    <property type="entry name" value="Aldolase class I"/>
    <property type="match status" value="1"/>
</dbReference>
<gene>
    <name evidence="2" type="ORF">LCGC14_0738550</name>
</gene>
<organism evidence="2">
    <name type="scientific">marine sediment metagenome</name>
    <dbReference type="NCBI Taxonomy" id="412755"/>
    <lineage>
        <taxon>unclassified sequences</taxon>
        <taxon>metagenomes</taxon>
        <taxon>ecological metagenomes</taxon>
    </lineage>
</organism>
<name>A0A0F9QBL7_9ZZZZ</name>
<reference evidence="2" key="1">
    <citation type="journal article" date="2015" name="Nature">
        <title>Complex archaea that bridge the gap between prokaryotes and eukaryotes.</title>
        <authorList>
            <person name="Spang A."/>
            <person name="Saw J.H."/>
            <person name="Jorgensen S.L."/>
            <person name="Zaremba-Niedzwiedzka K."/>
            <person name="Martijn J."/>
            <person name="Lind A.E."/>
            <person name="van Eijk R."/>
            <person name="Schleper C."/>
            <person name="Guy L."/>
            <person name="Ettema T.J."/>
        </authorList>
    </citation>
    <scope>NUCLEOTIDE SEQUENCE</scope>
</reference>
<accession>A0A0F9QBL7</accession>
<dbReference type="SUPFAM" id="SSF51569">
    <property type="entry name" value="Aldolase"/>
    <property type="match status" value="1"/>
</dbReference>
<dbReference type="GO" id="GO:0003852">
    <property type="term" value="F:2-isopropylmalate synthase activity"/>
    <property type="evidence" value="ECO:0007669"/>
    <property type="project" value="TreeGrafter"/>
</dbReference>
<dbReference type="Pfam" id="PF00682">
    <property type="entry name" value="HMGL-like"/>
    <property type="match status" value="1"/>
</dbReference>
<proteinExistence type="predicted"/>
<dbReference type="InterPro" id="IPR000891">
    <property type="entry name" value="PYR_CT"/>
</dbReference>
<dbReference type="AlphaFoldDB" id="A0A0F9QBL7"/>
<dbReference type="CDD" id="cd07944">
    <property type="entry name" value="DRE_TIM_HOA_like"/>
    <property type="match status" value="1"/>
</dbReference>
<evidence type="ECO:0000259" key="1">
    <source>
        <dbReference type="PROSITE" id="PS50991"/>
    </source>
</evidence>
<dbReference type="GO" id="GO:0009098">
    <property type="term" value="P:L-leucine biosynthetic process"/>
    <property type="evidence" value="ECO:0007669"/>
    <property type="project" value="TreeGrafter"/>
</dbReference>
<dbReference type="EMBL" id="LAZR01001736">
    <property type="protein sequence ID" value="KKN39919.1"/>
    <property type="molecule type" value="Genomic_DNA"/>
</dbReference>
<dbReference type="InterPro" id="IPR050073">
    <property type="entry name" value="2-IPM_HCS-like"/>
</dbReference>
<evidence type="ECO:0000313" key="2">
    <source>
        <dbReference type="EMBL" id="KKN39919.1"/>
    </source>
</evidence>
<sequence length="518" mass="58520">MRLNGKIFSILDCTLRDGGYYTDWDFDKTLVKEYAQTMENLPIDYIEIGYRSIPMDGYLGEYFYCPKFVMEEIKSFMPSKKLVIILNEKDIRASHVENLLKDCKPFISMVRIAIDPKNFCRAIELAKAVKKMGFEVAFNVMYMSKWKEDPSFLDELIGLESTIDYFYMVDSFGGITPAQLKEVVGLVKSKTEVPLGFHGHNNLEMALINSLEAINQGCTIIDATITGMGRGAGNLRMELLMTYLDSVEPLNLDYNELSAVVSEFEEMKKKYSWGTNLPYMFSGAYSLPQKQVMEWVGMNRYSISSILNALRNQKEDVQDNIRLPFLEKENLFEEAIILGGGKSAINHFQAIKKKVDKGHGICVIHGGTKHVSLYKSLNAAQYYALAGFESEKLLKHFVPPSEVLGTCVFPPYPRKMGTVMPHSIQQVSKELQNIEFTSTSTDSPLVLGIQIALNLGVKRIYLAGFDGYDTTIDPIQFMLAQENQRIINDALALEGISLISITATRYKNIETKSIYSLI</sequence>
<dbReference type="PROSITE" id="PS50991">
    <property type="entry name" value="PYR_CT"/>
    <property type="match status" value="1"/>
</dbReference>
<protein>
    <recommendedName>
        <fullName evidence="1">Pyruvate carboxyltransferase domain-containing protein</fullName>
    </recommendedName>
</protein>
<feature type="domain" description="Pyruvate carboxyltransferase" evidence="1">
    <location>
        <begin position="8"/>
        <end position="258"/>
    </location>
</feature>
<comment type="caution">
    <text evidence="2">The sequence shown here is derived from an EMBL/GenBank/DDBJ whole genome shotgun (WGS) entry which is preliminary data.</text>
</comment>
<dbReference type="PANTHER" id="PTHR10277">
    <property type="entry name" value="HOMOCITRATE SYNTHASE-RELATED"/>
    <property type="match status" value="1"/>
</dbReference>
<dbReference type="InterPro" id="IPR013785">
    <property type="entry name" value="Aldolase_TIM"/>
</dbReference>